<evidence type="ECO:0000313" key="3">
    <source>
        <dbReference type="Proteomes" id="UP000629468"/>
    </source>
</evidence>
<dbReference type="Proteomes" id="UP000629468">
    <property type="component" value="Unassembled WGS sequence"/>
</dbReference>
<accession>A0A8H7C524</accession>
<organism evidence="2 3">
    <name type="scientific">Agaricus bisporus var. burnettii</name>
    <dbReference type="NCBI Taxonomy" id="192524"/>
    <lineage>
        <taxon>Eukaryota</taxon>
        <taxon>Fungi</taxon>
        <taxon>Dikarya</taxon>
        <taxon>Basidiomycota</taxon>
        <taxon>Agaricomycotina</taxon>
        <taxon>Agaricomycetes</taxon>
        <taxon>Agaricomycetidae</taxon>
        <taxon>Agaricales</taxon>
        <taxon>Agaricineae</taxon>
        <taxon>Agaricaceae</taxon>
        <taxon>Agaricus</taxon>
    </lineage>
</organism>
<feature type="region of interest" description="Disordered" evidence="1">
    <location>
        <begin position="72"/>
        <end position="91"/>
    </location>
</feature>
<proteinExistence type="predicted"/>
<comment type="caution">
    <text evidence="2">The sequence shown here is derived from an EMBL/GenBank/DDBJ whole genome shotgun (WGS) entry which is preliminary data.</text>
</comment>
<reference evidence="2 3" key="1">
    <citation type="journal article" name="Sci. Rep.">
        <title>Telomere-to-telomere assembled and centromere annotated genomes of the two main subspecies of the button mushroom Agaricus bisporus reveal especially polymorphic chromosome ends.</title>
        <authorList>
            <person name="Sonnenberg A.S.M."/>
            <person name="Sedaghat-Telgerd N."/>
            <person name="Lavrijssen B."/>
            <person name="Ohm R.A."/>
            <person name="Hendrickx P.M."/>
            <person name="Scholtmeijer K."/>
            <person name="Baars J.J.P."/>
            <person name="van Peer A."/>
        </authorList>
    </citation>
    <scope>NUCLEOTIDE SEQUENCE [LARGE SCALE GENOMIC DNA]</scope>
    <source>
        <strain evidence="2 3">H119_p4</strain>
    </source>
</reference>
<protein>
    <recommendedName>
        <fullName evidence="4">Clp1-like protein</fullName>
    </recommendedName>
</protein>
<evidence type="ECO:0008006" key="4">
    <source>
        <dbReference type="Google" id="ProtNLM"/>
    </source>
</evidence>
<evidence type="ECO:0000256" key="1">
    <source>
        <dbReference type="SAM" id="MobiDB-lite"/>
    </source>
</evidence>
<gene>
    <name evidence="2" type="ORF">Agabi119p4_8713</name>
</gene>
<evidence type="ECO:0000313" key="2">
    <source>
        <dbReference type="EMBL" id="KAF7762120.1"/>
    </source>
</evidence>
<dbReference type="AlphaFoldDB" id="A0A8H7C524"/>
<sequence>MFQVASHPSAFNLSSHGQFMQQHPAAAPAAPSAVQLPRNLSRPKFSDVSREALAGISPDLVDVPPEYIRRGLRQNPQPNLRGVNGVSLPPSLPRSQISSSLKVPIRTPSSDAAYPTHILAISPAKSSSSSSDHAMMFAVHALTLAAYCPRLPALPASHPTPSANGNLTLPVLPLSLPSPAAFSVIHGYLYTHRLDAVMSALGFPAAAPIQNLTHQAVLNILQSPNTLHQLSDLLCQHASGNLSKLMGLTVRVKDLWQDIVSLGIHENELWDTLDLAWEILLGALNSAATNQH</sequence>
<dbReference type="EMBL" id="JABXXO010000012">
    <property type="protein sequence ID" value="KAF7762120.1"/>
    <property type="molecule type" value="Genomic_DNA"/>
</dbReference>
<name>A0A8H7C524_AGABI</name>